<feature type="transmembrane region" description="Helical" evidence="1">
    <location>
        <begin position="31"/>
        <end position="51"/>
    </location>
</feature>
<reference evidence="2" key="1">
    <citation type="journal article" date="2015" name="Nature">
        <title>Complex archaea that bridge the gap between prokaryotes and eukaryotes.</title>
        <authorList>
            <person name="Spang A."/>
            <person name="Saw J.H."/>
            <person name="Jorgensen S.L."/>
            <person name="Zaremba-Niedzwiedzka K."/>
            <person name="Martijn J."/>
            <person name="Lind A.E."/>
            <person name="van Eijk R."/>
            <person name="Schleper C."/>
            <person name="Guy L."/>
            <person name="Ettema T.J."/>
        </authorList>
    </citation>
    <scope>NUCLEOTIDE SEQUENCE</scope>
</reference>
<dbReference type="AlphaFoldDB" id="A0A0F9V0K7"/>
<evidence type="ECO:0000256" key="1">
    <source>
        <dbReference type="SAM" id="Phobius"/>
    </source>
</evidence>
<keyword evidence="1" id="KW-1133">Transmembrane helix</keyword>
<keyword evidence="1" id="KW-0812">Transmembrane</keyword>
<dbReference type="EMBL" id="LAZR01000727">
    <property type="protein sequence ID" value="KKN59388.1"/>
    <property type="molecule type" value="Genomic_DNA"/>
</dbReference>
<name>A0A0F9V0K7_9ZZZZ</name>
<gene>
    <name evidence="2" type="ORF">LCGC14_0542230</name>
</gene>
<evidence type="ECO:0000313" key="2">
    <source>
        <dbReference type="EMBL" id="KKN59388.1"/>
    </source>
</evidence>
<accession>A0A0F9V0K7</accession>
<protein>
    <submittedName>
        <fullName evidence="2">Uncharacterized protein</fullName>
    </submittedName>
</protein>
<proteinExistence type="predicted"/>
<keyword evidence="1" id="KW-0472">Membrane</keyword>
<comment type="caution">
    <text evidence="2">The sequence shown here is derived from an EMBL/GenBank/DDBJ whole genome shotgun (WGS) entry which is preliminary data.</text>
</comment>
<organism evidence="2">
    <name type="scientific">marine sediment metagenome</name>
    <dbReference type="NCBI Taxonomy" id="412755"/>
    <lineage>
        <taxon>unclassified sequences</taxon>
        <taxon>metagenomes</taxon>
        <taxon>ecological metagenomes</taxon>
    </lineage>
</organism>
<sequence>MTLGERMARIETLVEGLVKHNETRDKWMMRILSGLVIGVILLTLPGCVRLLSGIGAV</sequence>